<comment type="caution">
    <text evidence="3">The sequence shown here is derived from an EMBL/GenBank/DDBJ whole genome shotgun (WGS) entry which is preliminary data.</text>
</comment>
<evidence type="ECO:0000256" key="1">
    <source>
        <dbReference type="SAM" id="MobiDB-lite"/>
    </source>
</evidence>
<sequence length="806" mass="89290">MQCSGIKLRRLFSPPLHAVREPILPPARRPKKSDDEGARVVEAERWPRENVDPSELDAFEEELSFGSQLPPRRRAQSPPLARNVLQRLAIAGDVAGGVNPAPQAQVASQSVQELILATFTGLNFGALPSTDDLLNDTQLFSAAHVRAFCAKVPGLVVGNQPKAALVRTLDSFRNAYNRSQSALGRVEETRIAPPVVPPCDELGAGSLVPPPLGDVPSDLESRRRKEQFNGARSRSQNYKKEKDEERETLRARTLLDNATVAEGQSVPGGRKRGRQMSITASLDTSKQQKADADLALALYETDTPFHVLEHPSMKAALRSVAAVGNGYSAPNRFTVATTLLDSAHSKVSVEIAEQRQPIRKFGTAVVSDGATDGSKRPILNLLNVSPALVEFIKAQNCEGKVKDKEFIADFIASYIEGHEDPYSIVQVLMDNATRGSWPLIEERCPWVVVGPCEPHVSDLELEDFVKKIPFFRDTVARVHTVRKFVRSHGHVHAKFKELCNTMLTQPGPTRFATVYIGLSNLLDNLPAISKTLAHPDIREYVRKNRSQRASADSPSLLAQFDEAKAIVDNMLFPHAIKLVKASMRPVAKLLRFADADAPTASKIQYLKFQVQEQLKAVQPEEGNVPWEEGEHDWSAIQQEIISIHRYRWDYGYTCLQGTGYLLDPEYIDMEQHDDEETMDTFRLFVQKTFHPGKAPGEQAPQEEKDAYEEHCEVQLEKQANAELELMQYKNKLGVFARPVTWLNAKRMSAADFWALHGSETPNLQIAVMRAVAQMILLSLKAKVSALSGQSVVPGAVIGLLHSMLGA</sequence>
<dbReference type="Pfam" id="PF04937">
    <property type="entry name" value="DUF659"/>
    <property type="match status" value="1"/>
</dbReference>
<proteinExistence type="predicted"/>
<evidence type="ECO:0000259" key="2">
    <source>
        <dbReference type="Pfam" id="PF04937"/>
    </source>
</evidence>
<feature type="compositionally biased region" description="Basic and acidic residues" evidence="1">
    <location>
        <begin position="32"/>
        <end position="51"/>
    </location>
</feature>
<reference evidence="3 4" key="1">
    <citation type="journal article" date="2015" name="Genome Biol. Evol.">
        <title>Comparative Genomics of a Bacterivorous Green Alga Reveals Evolutionary Causalities and Consequences of Phago-Mixotrophic Mode of Nutrition.</title>
        <authorList>
            <person name="Burns J.A."/>
            <person name="Paasch A."/>
            <person name="Narechania A."/>
            <person name="Kim E."/>
        </authorList>
    </citation>
    <scope>NUCLEOTIDE SEQUENCE [LARGE SCALE GENOMIC DNA]</scope>
    <source>
        <strain evidence="3 4">PLY_AMNH</strain>
    </source>
</reference>
<keyword evidence="4" id="KW-1185">Reference proteome</keyword>
<evidence type="ECO:0000313" key="3">
    <source>
        <dbReference type="EMBL" id="KAK3248104.1"/>
    </source>
</evidence>
<feature type="region of interest" description="Disordered" evidence="1">
    <location>
        <begin position="20"/>
        <end position="52"/>
    </location>
</feature>
<accession>A0AAE0C5H0</accession>
<dbReference type="InterPro" id="IPR012337">
    <property type="entry name" value="RNaseH-like_sf"/>
</dbReference>
<dbReference type="PANTHER" id="PTHR32166">
    <property type="entry name" value="OSJNBA0013A04.12 PROTEIN"/>
    <property type="match status" value="1"/>
</dbReference>
<dbReference type="SUPFAM" id="SSF53098">
    <property type="entry name" value="Ribonuclease H-like"/>
    <property type="match status" value="1"/>
</dbReference>
<name>A0AAE0C5H0_9CHLO</name>
<dbReference type="EMBL" id="LGRX02028406">
    <property type="protein sequence ID" value="KAK3248104.1"/>
    <property type="molecule type" value="Genomic_DNA"/>
</dbReference>
<dbReference type="Proteomes" id="UP001190700">
    <property type="component" value="Unassembled WGS sequence"/>
</dbReference>
<feature type="domain" description="DUF659" evidence="2">
    <location>
        <begin position="334"/>
        <end position="480"/>
    </location>
</feature>
<dbReference type="PANTHER" id="PTHR32166:SF123">
    <property type="entry name" value="BED-TYPE DOMAIN-CONTAINING PROTEIN"/>
    <property type="match status" value="1"/>
</dbReference>
<protein>
    <recommendedName>
        <fullName evidence="2">DUF659 domain-containing protein</fullName>
    </recommendedName>
</protein>
<feature type="region of interest" description="Disordered" evidence="1">
    <location>
        <begin position="202"/>
        <end position="247"/>
    </location>
</feature>
<feature type="region of interest" description="Disordered" evidence="1">
    <location>
        <begin position="259"/>
        <end position="284"/>
    </location>
</feature>
<dbReference type="InterPro" id="IPR007021">
    <property type="entry name" value="DUF659"/>
</dbReference>
<gene>
    <name evidence="3" type="ORF">CYMTET_42417</name>
</gene>
<feature type="compositionally biased region" description="Basic and acidic residues" evidence="1">
    <location>
        <begin position="238"/>
        <end position="247"/>
    </location>
</feature>
<dbReference type="AlphaFoldDB" id="A0AAE0C5H0"/>
<evidence type="ECO:0000313" key="4">
    <source>
        <dbReference type="Proteomes" id="UP001190700"/>
    </source>
</evidence>
<organism evidence="3 4">
    <name type="scientific">Cymbomonas tetramitiformis</name>
    <dbReference type="NCBI Taxonomy" id="36881"/>
    <lineage>
        <taxon>Eukaryota</taxon>
        <taxon>Viridiplantae</taxon>
        <taxon>Chlorophyta</taxon>
        <taxon>Pyramimonadophyceae</taxon>
        <taxon>Pyramimonadales</taxon>
        <taxon>Pyramimonadaceae</taxon>
        <taxon>Cymbomonas</taxon>
    </lineage>
</organism>